<evidence type="ECO:0000256" key="2">
    <source>
        <dbReference type="ARBA" id="ARBA00022692"/>
    </source>
</evidence>
<gene>
    <name evidence="9" type="ORF">SAMN05421640_0941</name>
</gene>
<dbReference type="PANTHER" id="PTHR21624:SF1">
    <property type="entry name" value="ALKYLGLYCEROL MONOOXYGENASE"/>
    <property type="match status" value="1"/>
</dbReference>
<dbReference type="InterPro" id="IPR051689">
    <property type="entry name" value="Sterol_desaturase/TMEM195"/>
</dbReference>
<feature type="transmembrane region" description="Helical" evidence="7">
    <location>
        <begin position="130"/>
        <end position="153"/>
    </location>
</feature>
<keyword evidence="3 7" id="KW-1133">Transmembrane helix</keyword>
<keyword evidence="10" id="KW-1185">Reference proteome</keyword>
<evidence type="ECO:0000256" key="1">
    <source>
        <dbReference type="ARBA" id="ARBA00004127"/>
    </source>
</evidence>
<feature type="transmembrane region" description="Helical" evidence="7">
    <location>
        <begin position="301"/>
        <end position="320"/>
    </location>
</feature>
<evidence type="ECO:0000256" key="6">
    <source>
        <dbReference type="ARBA" id="ARBA00023136"/>
    </source>
</evidence>
<evidence type="ECO:0000256" key="5">
    <source>
        <dbReference type="ARBA" id="ARBA00023098"/>
    </source>
</evidence>
<evidence type="ECO:0000313" key="9">
    <source>
        <dbReference type="EMBL" id="SNS70858.1"/>
    </source>
</evidence>
<dbReference type="EMBL" id="FZPD01000002">
    <property type="protein sequence ID" value="SNS70858.1"/>
    <property type="molecule type" value="Genomic_DNA"/>
</dbReference>
<feature type="transmembrane region" description="Helical" evidence="7">
    <location>
        <begin position="38"/>
        <end position="66"/>
    </location>
</feature>
<dbReference type="OrthoDB" id="9770329at2"/>
<keyword evidence="5" id="KW-0443">Lipid metabolism</keyword>
<protein>
    <submittedName>
        <fullName evidence="9">Sterol desaturase/sphingolipid hydroxylase, fatty acid hydroxylase superfamily</fullName>
    </submittedName>
</protein>
<dbReference type="PANTHER" id="PTHR21624">
    <property type="entry name" value="STEROL DESATURASE-RELATED PROTEIN"/>
    <property type="match status" value="1"/>
</dbReference>
<dbReference type="Proteomes" id="UP000198393">
    <property type="component" value="Unassembled WGS sequence"/>
</dbReference>
<dbReference type="GO" id="GO:0006643">
    <property type="term" value="P:membrane lipid metabolic process"/>
    <property type="evidence" value="ECO:0007669"/>
    <property type="project" value="TreeGrafter"/>
</dbReference>
<accession>A0A239GPZ3</accession>
<dbReference type="Pfam" id="PF04116">
    <property type="entry name" value="FA_hydroxylase"/>
    <property type="match status" value="1"/>
</dbReference>
<keyword evidence="4" id="KW-0560">Oxidoreductase</keyword>
<dbReference type="RefSeq" id="WP_089355713.1">
    <property type="nucleotide sequence ID" value="NZ_FZPD01000002.1"/>
</dbReference>
<evidence type="ECO:0000256" key="3">
    <source>
        <dbReference type="ARBA" id="ARBA00022989"/>
    </source>
</evidence>
<reference evidence="9 10" key="1">
    <citation type="submission" date="2017-06" db="EMBL/GenBank/DDBJ databases">
        <authorList>
            <person name="Kim H.J."/>
            <person name="Triplett B.A."/>
        </authorList>
    </citation>
    <scope>NUCLEOTIDE SEQUENCE [LARGE SCALE GENOMIC DNA]</scope>
    <source>
        <strain evidence="9 10">DSM 19307</strain>
    </source>
</reference>
<dbReference type="AlphaFoldDB" id="A0A239GPZ3"/>
<feature type="transmembrane region" description="Helical" evidence="7">
    <location>
        <begin position="6"/>
        <end position="26"/>
    </location>
</feature>
<organism evidence="9 10">
    <name type="scientific">Ekhidna lutea</name>
    <dbReference type="NCBI Taxonomy" id="447679"/>
    <lineage>
        <taxon>Bacteria</taxon>
        <taxon>Pseudomonadati</taxon>
        <taxon>Bacteroidota</taxon>
        <taxon>Cytophagia</taxon>
        <taxon>Cytophagales</taxon>
        <taxon>Reichenbachiellaceae</taxon>
        <taxon>Ekhidna</taxon>
    </lineage>
</organism>
<dbReference type="GO" id="GO:0008610">
    <property type="term" value="P:lipid biosynthetic process"/>
    <property type="evidence" value="ECO:0007669"/>
    <property type="project" value="InterPro"/>
</dbReference>
<dbReference type="GO" id="GO:0012505">
    <property type="term" value="C:endomembrane system"/>
    <property type="evidence" value="ECO:0007669"/>
    <property type="project" value="UniProtKB-SubCell"/>
</dbReference>
<feature type="domain" description="Fatty acid hydroxylase" evidence="8">
    <location>
        <begin position="81"/>
        <end position="216"/>
    </location>
</feature>
<feature type="transmembrane region" description="Helical" evidence="7">
    <location>
        <begin position="369"/>
        <end position="394"/>
    </location>
</feature>
<dbReference type="GO" id="GO:0005506">
    <property type="term" value="F:iron ion binding"/>
    <property type="evidence" value="ECO:0007669"/>
    <property type="project" value="InterPro"/>
</dbReference>
<dbReference type="InterPro" id="IPR006694">
    <property type="entry name" value="Fatty_acid_hydroxylase"/>
</dbReference>
<comment type="subcellular location">
    <subcellularLocation>
        <location evidence="1">Endomembrane system</location>
        <topology evidence="1">Multi-pass membrane protein</topology>
    </subcellularLocation>
</comment>
<keyword evidence="6 7" id="KW-0472">Membrane</keyword>
<proteinExistence type="predicted"/>
<feature type="transmembrane region" description="Helical" evidence="7">
    <location>
        <begin position="332"/>
        <end position="349"/>
    </location>
</feature>
<evidence type="ECO:0000313" key="10">
    <source>
        <dbReference type="Proteomes" id="UP000198393"/>
    </source>
</evidence>
<dbReference type="GO" id="GO:0050479">
    <property type="term" value="F:glyceryl-ether monooxygenase activity"/>
    <property type="evidence" value="ECO:0007669"/>
    <property type="project" value="TreeGrafter"/>
</dbReference>
<sequence>MDFNPVILSIPLYFLLIGLELVFQLIKKAKIYRTNDAISNIGCGISSQVTNALWGVLSVGLYQLVYEYGAFFQIPDTWWTWLILFILVDFFYYWFHRSSHEVNFLWNTAHVVHHQSEDYNLSVALRQSSFGGVFSMLFYLPLALMGFSAYAFLTVKGLNLIYQFWIHTEAIEKLPRWFEYVFNTPSHHRVHHGRNPKYIDRNHAGTLMIWDRMFGTFQAEEEKPTYGVTKPTNTWNPVWANVLPIVDMTNQVKATPGFWNKVKVLFYKPGWQPVELGGYQMAPEVDKKTYQKFDVHPHMPMIRYVFMQFLLVLGFASLFLFTQSNYTLEIKLAMAGFIMWSIAQLGILMENRKSWIPAEYIRLLASGALIVFLIGGPLSYGFAGVFGVLFGVWLKSASKA</sequence>
<evidence type="ECO:0000256" key="7">
    <source>
        <dbReference type="SAM" id="Phobius"/>
    </source>
</evidence>
<evidence type="ECO:0000256" key="4">
    <source>
        <dbReference type="ARBA" id="ARBA00023002"/>
    </source>
</evidence>
<keyword evidence="2 7" id="KW-0812">Transmembrane</keyword>
<name>A0A239GPZ3_EKHLU</name>
<feature type="transmembrane region" description="Helical" evidence="7">
    <location>
        <begin position="78"/>
        <end position="95"/>
    </location>
</feature>
<dbReference type="GO" id="GO:0016020">
    <property type="term" value="C:membrane"/>
    <property type="evidence" value="ECO:0007669"/>
    <property type="project" value="GOC"/>
</dbReference>
<evidence type="ECO:0000259" key="8">
    <source>
        <dbReference type="Pfam" id="PF04116"/>
    </source>
</evidence>